<dbReference type="EMBL" id="LFJN01000026">
    <property type="protein sequence ID" value="KPI37091.1"/>
    <property type="molecule type" value="Genomic_DNA"/>
</dbReference>
<feature type="transmembrane region" description="Helical" evidence="1">
    <location>
        <begin position="192"/>
        <end position="214"/>
    </location>
</feature>
<dbReference type="RefSeq" id="XP_017997054.1">
    <property type="nucleotide sequence ID" value="XM_018143772.1"/>
</dbReference>
<reference evidence="2 3" key="1">
    <citation type="submission" date="2015-06" db="EMBL/GenBank/DDBJ databases">
        <title>Draft genome of the ant-associated black yeast Phialophora attae CBS 131958.</title>
        <authorList>
            <person name="Moreno L.F."/>
            <person name="Stielow B.J."/>
            <person name="de Hoog S."/>
            <person name="Vicente V.A."/>
            <person name="Weiss V.A."/>
            <person name="de Vries M."/>
            <person name="Cruz L.M."/>
            <person name="Souza E.M."/>
        </authorList>
    </citation>
    <scope>NUCLEOTIDE SEQUENCE [LARGE SCALE GENOMIC DNA]</scope>
    <source>
        <strain evidence="2 3">CBS 131958</strain>
    </source>
</reference>
<evidence type="ECO:0000313" key="2">
    <source>
        <dbReference type="EMBL" id="KPI37091.1"/>
    </source>
</evidence>
<name>A0A0N0NJL1_9EURO</name>
<dbReference type="OrthoDB" id="4155438at2759"/>
<keyword evidence="1" id="KW-0472">Membrane</keyword>
<keyword evidence="1" id="KW-1133">Transmembrane helix</keyword>
<comment type="caution">
    <text evidence="2">The sequence shown here is derived from an EMBL/GenBank/DDBJ whole genome shotgun (WGS) entry which is preliminary data.</text>
</comment>
<proteinExistence type="predicted"/>
<dbReference type="Proteomes" id="UP000038010">
    <property type="component" value="Unassembled WGS sequence"/>
</dbReference>
<dbReference type="VEuPathDB" id="FungiDB:AB675_3698"/>
<feature type="transmembrane region" description="Helical" evidence="1">
    <location>
        <begin position="12"/>
        <end position="35"/>
    </location>
</feature>
<evidence type="ECO:0000313" key="3">
    <source>
        <dbReference type="Proteomes" id="UP000038010"/>
    </source>
</evidence>
<evidence type="ECO:0000256" key="1">
    <source>
        <dbReference type="SAM" id="Phobius"/>
    </source>
</evidence>
<dbReference type="AlphaFoldDB" id="A0A0N0NJL1"/>
<gene>
    <name evidence="2" type="ORF">AB675_3698</name>
</gene>
<keyword evidence="3" id="KW-1185">Reference proteome</keyword>
<accession>A0A0N0NJL1</accession>
<protein>
    <submittedName>
        <fullName evidence="2">Uncharacterized protein</fullName>
    </submittedName>
</protein>
<sequence length="365" mass="39618">MRPLKQRHAKATLLYFYYVVPSMAGVMSPITIINFSPAPIDLDFTFPSKCVYYDFNPDSLRGYYSAYRSPDLVRDHGSGYVSLNKYLQGFKTYFGIPDLEQGLQGAVGRYRLPPFSGAVPPPFSVHQIQMDGSGSCFGKDSWKQFSIDTPRSFNVYELRDPSQSNWEITKFLHDRYITVDIGKGGYAGVGWVVGYAILGAALVILVAAIAWPVVAVGSGATGIGGLSLSVLSEMSLTFDAGVPFISSLSSIGKRQDDSGSDDTINVQVGAIGISGDSSQLNNNFTVTVPNNNVLRADGVPSEYSSRPILDFYDLYSRIPIENRQACLFSAPGLQDQNCYVAGTAIIIQADGTPVAYPLPDVSHAY</sequence>
<keyword evidence="1" id="KW-0812">Transmembrane</keyword>
<dbReference type="GeneID" id="28735652"/>
<organism evidence="2 3">
    <name type="scientific">Cyphellophora attinorum</name>
    <dbReference type="NCBI Taxonomy" id="1664694"/>
    <lineage>
        <taxon>Eukaryota</taxon>
        <taxon>Fungi</taxon>
        <taxon>Dikarya</taxon>
        <taxon>Ascomycota</taxon>
        <taxon>Pezizomycotina</taxon>
        <taxon>Eurotiomycetes</taxon>
        <taxon>Chaetothyriomycetidae</taxon>
        <taxon>Chaetothyriales</taxon>
        <taxon>Cyphellophoraceae</taxon>
        <taxon>Cyphellophora</taxon>
    </lineage>
</organism>